<dbReference type="NCBIfam" id="NF010588">
    <property type="entry name" value="PRK13981.1"/>
    <property type="match status" value="1"/>
</dbReference>
<comment type="catalytic activity">
    <reaction evidence="7 8">
        <text>deamido-NAD(+) + L-glutamine + ATP + H2O = L-glutamate + AMP + diphosphate + NAD(+) + H(+)</text>
        <dbReference type="Rhea" id="RHEA:24384"/>
        <dbReference type="ChEBI" id="CHEBI:15377"/>
        <dbReference type="ChEBI" id="CHEBI:15378"/>
        <dbReference type="ChEBI" id="CHEBI:29985"/>
        <dbReference type="ChEBI" id="CHEBI:30616"/>
        <dbReference type="ChEBI" id="CHEBI:33019"/>
        <dbReference type="ChEBI" id="CHEBI:57540"/>
        <dbReference type="ChEBI" id="CHEBI:58359"/>
        <dbReference type="ChEBI" id="CHEBI:58437"/>
        <dbReference type="ChEBI" id="CHEBI:456215"/>
        <dbReference type="EC" id="6.3.5.1"/>
    </reaction>
</comment>
<evidence type="ECO:0000256" key="10">
    <source>
        <dbReference type="SAM" id="MobiDB-lite"/>
    </source>
</evidence>
<evidence type="ECO:0000256" key="2">
    <source>
        <dbReference type="ARBA" id="ARBA00007145"/>
    </source>
</evidence>
<dbReference type="CDD" id="cd00553">
    <property type="entry name" value="NAD_synthase"/>
    <property type="match status" value="1"/>
</dbReference>
<comment type="function">
    <text evidence="7">Catalyzes the ATP-dependent amidation of deamido-NAD to form NAD. Uses L-glutamine as a nitrogen source.</text>
</comment>
<feature type="active site" description="Proton acceptor; for glutaminase activity" evidence="7">
    <location>
        <position position="44"/>
    </location>
</feature>
<keyword evidence="13" id="KW-1185">Reference proteome</keyword>
<dbReference type="GO" id="GO:0005524">
    <property type="term" value="F:ATP binding"/>
    <property type="evidence" value="ECO:0007669"/>
    <property type="project" value="UniProtKB-UniRule"/>
</dbReference>
<feature type="region of interest" description="Disordered" evidence="10">
    <location>
        <begin position="441"/>
        <end position="461"/>
    </location>
</feature>
<feature type="binding site" evidence="7">
    <location>
        <position position="117"/>
    </location>
    <ligand>
        <name>L-glutamine</name>
        <dbReference type="ChEBI" id="CHEBI:58359"/>
    </ligand>
</feature>
<dbReference type="Gene3D" id="3.40.50.620">
    <property type="entry name" value="HUPs"/>
    <property type="match status" value="1"/>
</dbReference>
<dbReference type="FunFam" id="3.40.50.620:FF:000106">
    <property type="entry name" value="Glutamine-dependent NAD(+) synthetase"/>
    <property type="match status" value="1"/>
</dbReference>
<feature type="binding site" evidence="7">
    <location>
        <position position="397"/>
    </location>
    <ligand>
        <name>deamido-NAD(+)</name>
        <dbReference type="ChEBI" id="CHEBI:58437"/>
        <note>ligand shared between two neighboring subunits</note>
    </ligand>
</feature>
<dbReference type="EC" id="6.3.5.1" evidence="7 8"/>
<dbReference type="InterPro" id="IPR014445">
    <property type="entry name" value="Gln-dep_NAD_synthase"/>
</dbReference>
<dbReference type="InterPro" id="IPR003010">
    <property type="entry name" value="C-N_Hydrolase"/>
</dbReference>
<comment type="similarity">
    <text evidence="2 7 8">In the C-terminal section; belongs to the NAD synthetase family.</text>
</comment>
<dbReference type="GO" id="GO:0008795">
    <property type="term" value="F:NAD+ synthase activity"/>
    <property type="evidence" value="ECO:0007669"/>
    <property type="project" value="UniProtKB-UniRule"/>
</dbReference>
<feature type="active site" description="For glutaminase activity" evidence="7">
    <location>
        <position position="111"/>
    </location>
</feature>
<dbReference type="Pfam" id="PF02540">
    <property type="entry name" value="NAD_synthase"/>
    <property type="match status" value="1"/>
</dbReference>
<dbReference type="SUPFAM" id="SSF56317">
    <property type="entry name" value="Carbon-nitrogen hydrolase"/>
    <property type="match status" value="1"/>
</dbReference>
<keyword evidence="3 7" id="KW-0436">Ligase</keyword>
<dbReference type="PANTHER" id="PTHR23090:SF9">
    <property type="entry name" value="GLUTAMINE-DEPENDENT NAD(+) SYNTHETASE"/>
    <property type="match status" value="1"/>
</dbReference>
<evidence type="ECO:0000256" key="9">
    <source>
        <dbReference type="RuleBase" id="RU003811"/>
    </source>
</evidence>
<evidence type="ECO:0000256" key="4">
    <source>
        <dbReference type="ARBA" id="ARBA00022741"/>
    </source>
</evidence>
<dbReference type="InterPro" id="IPR022310">
    <property type="entry name" value="NAD/GMP_synthase"/>
</dbReference>
<feature type="binding site" evidence="7">
    <location>
        <position position="507"/>
    </location>
    <ligand>
        <name>deamido-NAD(+)</name>
        <dbReference type="ChEBI" id="CHEBI:58437"/>
        <note>ligand shared between two neighboring subunits</note>
    </ligand>
</feature>
<sequence length="541" mass="58910">MTLRVTLAQLACPVGDIEGNTRRIVQAIEAARDKEQAQLVVFPELAVTGYPPDDLLLRDDFIHAAENALQPIQEAAQGITAVVGVPLRDRDGLHNAAVVVQDGRVIARYAKRELPTYSVFDDSRHFVPGTRPCVVEVAGTRVGLSLCEDIWWPTPAREAVAAGADLVVNLNASPFHRRKQAEREAVLRERALDTHRAMLYVNMTGGHDEVVYDGGSVAVDACGTVQARAPRFRSELCTVEVDPAHGNVNGEQSTQPSEEGAVYQALVTGLRDYVRRNGFPGVVLGLSGGLDSALAAAVAVDALGADKVQAVMMPSRYTAPMSLDDAQAIARMLGIRYQTTSIEPIFQGFLSTLAPSFEGMAPDVTEENLQSRIRGTLLMALSNKTGRMVIACGNKSELAVGYATLYGDMCGGYAPLKDVYKTEAYRLARYRHSLNPAFPEGVFNRPPTAELAPDQKDEDSLPPYPVLDDILERYVEHDQSEALIVAAGHEPQTVARVTRLVRRNEYKRRQSAPGPKVTPRAFGRDRRYPISSGWPGVPVES</sequence>
<protein>
    <recommendedName>
        <fullName evidence="7 8">Glutamine-dependent NAD(+) synthetase</fullName>
        <ecNumber evidence="7 8">6.3.5.1</ecNumber>
    </recommendedName>
    <alternativeName>
        <fullName evidence="7 8">NAD(+) synthase [glutamine-hydrolyzing]</fullName>
    </alternativeName>
</protein>
<evidence type="ECO:0000256" key="8">
    <source>
        <dbReference type="PIRNR" id="PIRNR006630"/>
    </source>
</evidence>
<feature type="binding site" evidence="7">
    <location>
        <position position="173"/>
    </location>
    <ligand>
        <name>L-glutamine</name>
        <dbReference type="ChEBI" id="CHEBI:58359"/>
    </ligand>
</feature>
<feature type="binding site" evidence="7">
    <location>
        <position position="179"/>
    </location>
    <ligand>
        <name>L-glutamine</name>
        <dbReference type="ChEBI" id="CHEBI:58359"/>
    </ligand>
</feature>
<feature type="domain" description="CN hydrolase" evidence="11">
    <location>
        <begin position="3"/>
        <end position="243"/>
    </location>
</feature>
<dbReference type="Pfam" id="PF00795">
    <property type="entry name" value="CN_hydrolase"/>
    <property type="match status" value="1"/>
</dbReference>
<evidence type="ECO:0000313" key="13">
    <source>
        <dbReference type="Proteomes" id="UP000275461"/>
    </source>
</evidence>
<dbReference type="AlphaFoldDB" id="A0A498BY34"/>
<evidence type="ECO:0000256" key="6">
    <source>
        <dbReference type="ARBA" id="ARBA00023027"/>
    </source>
</evidence>
<reference evidence="12 13" key="1">
    <citation type="submission" date="2018-10" db="EMBL/GenBank/DDBJ databases">
        <title>Genomic Encyclopedia of Type Strains, Phase IV (KMG-IV): sequencing the most valuable type-strain genomes for metagenomic binning, comparative biology and taxonomic classification.</title>
        <authorList>
            <person name="Goeker M."/>
        </authorList>
    </citation>
    <scope>NUCLEOTIDE SEQUENCE [LARGE SCALE GENOMIC DNA]</scope>
    <source>
        <strain evidence="12 13">DSM 12769</strain>
    </source>
</reference>
<dbReference type="GO" id="GO:0003952">
    <property type="term" value="F:NAD+ synthase (glutamine-hydrolyzing) activity"/>
    <property type="evidence" value="ECO:0007669"/>
    <property type="project" value="UniProtKB-UniRule"/>
</dbReference>
<comment type="caution">
    <text evidence="7">Lacks conserved residue(s) required for the propagation of feature annotation.</text>
</comment>
<evidence type="ECO:0000256" key="1">
    <source>
        <dbReference type="ARBA" id="ARBA00005188"/>
    </source>
</evidence>
<organism evidence="12 13">
    <name type="scientific">Alkalispirillum mobile</name>
    <dbReference type="NCBI Taxonomy" id="85925"/>
    <lineage>
        <taxon>Bacteria</taxon>
        <taxon>Pseudomonadati</taxon>
        <taxon>Pseudomonadota</taxon>
        <taxon>Gammaproteobacteria</taxon>
        <taxon>Chromatiales</taxon>
        <taxon>Ectothiorhodospiraceae</taxon>
        <taxon>Alkalispirillum</taxon>
    </lineage>
</organism>
<keyword evidence="6 7" id="KW-0520">NAD</keyword>
<dbReference type="OrthoDB" id="9760188at2"/>
<dbReference type="Gene3D" id="3.60.110.10">
    <property type="entry name" value="Carbon-nitrogen hydrolase"/>
    <property type="match status" value="1"/>
</dbReference>
<dbReference type="GO" id="GO:0009435">
    <property type="term" value="P:NAD+ biosynthetic process"/>
    <property type="evidence" value="ECO:0007669"/>
    <property type="project" value="UniProtKB-UniRule"/>
</dbReference>
<dbReference type="UniPathway" id="UPA00253">
    <property type="reaction ID" value="UER00334"/>
</dbReference>
<comment type="pathway">
    <text evidence="1 7 8">Cofactor biosynthesis; NAD(+) biosynthesis; NAD(+) from deamido-NAD(+) (L-Gln route): step 1/1.</text>
</comment>
<evidence type="ECO:0000256" key="3">
    <source>
        <dbReference type="ARBA" id="ARBA00022598"/>
    </source>
</evidence>
<evidence type="ECO:0000256" key="5">
    <source>
        <dbReference type="ARBA" id="ARBA00022840"/>
    </source>
</evidence>
<keyword evidence="4 7" id="KW-0547">Nucleotide-binding</keyword>
<dbReference type="CDD" id="cd07570">
    <property type="entry name" value="GAT_Gln-NAD-synth"/>
    <property type="match status" value="1"/>
</dbReference>
<dbReference type="NCBIfam" id="TIGR00552">
    <property type="entry name" value="nadE"/>
    <property type="match status" value="1"/>
</dbReference>
<feature type="region of interest" description="Disordered" evidence="10">
    <location>
        <begin position="505"/>
        <end position="541"/>
    </location>
</feature>
<dbReference type="InterPro" id="IPR036526">
    <property type="entry name" value="C-N_Hydrolase_sf"/>
</dbReference>
<evidence type="ECO:0000313" key="12">
    <source>
        <dbReference type="EMBL" id="RLK48192.1"/>
    </source>
</evidence>
<dbReference type="GO" id="GO:0004359">
    <property type="term" value="F:glutaminase activity"/>
    <property type="evidence" value="ECO:0007669"/>
    <property type="project" value="InterPro"/>
</dbReference>
<dbReference type="SUPFAM" id="SSF52402">
    <property type="entry name" value="Adenine nucleotide alpha hydrolases-like"/>
    <property type="match status" value="1"/>
</dbReference>
<dbReference type="InterPro" id="IPR003694">
    <property type="entry name" value="NAD_synthase"/>
</dbReference>
<feature type="binding site" evidence="7">
    <location>
        <begin position="285"/>
        <end position="292"/>
    </location>
    <ligand>
        <name>ATP</name>
        <dbReference type="ChEBI" id="CHEBI:30616"/>
    </ligand>
</feature>
<dbReference type="Proteomes" id="UP000275461">
    <property type="component" value="Unassembled WGS sequence"/>
</dbReference>
<dbReference type="PIRSF" id="PIRSF006630">
    <property type="entry name" value="NADS_GAT"/>
    <property type="match status" value="1"/>
</dbReference>
<keyword evidence="5 7" id="KW-0067">ATP-binding</keyword>
<name>A0A498BY34_9GAMM</name>
<dbReference type="InterPro" id="IPR014729">
    <property type="entry name" value="Rossmann-like_a/b/a_fold"/>
</dbReference>
<dbReference type="PROSITE" id="PS50263">
    <property type="entry name" value="CN_HYDROLASE"/>
    <property type="match status" value="1"/>
</dbReference>
<feature type="binding site" evidence="7">
    <location>
        <position position="368"/>
    </location>
    <ligand>
        <name>deamido-NAD(+)</name>
        <dbReference type="ChEBI" id="CHEBI:58437"/>
        <note>ligand shared between two neighboring subunits</note>
    </ligand>
</feature>
<dbReference type="RefSeq" id="WP_121442599.1">
    <property type="nucleotide sequence ID" value="NZ_RCDA01000003.1"/>
</dbReference>
<dbReference type="GO" id="GO:0005737">
    <property type="term" value="C:cytoplasm"/>
    <property type="evidence" value="ECO:0007669"/>
    <property type="project" value="InterPro"/>
</dbReference>
<evidence type="ECO:0000259" key="11">
    <source>
        <dbReference type="PROSITE" id="PS50263"/>
    </source>
</evidence>
<proteinExistence type="inferred from homology"/>
<comment type="similarity">
    <text evidence="9">Belongs to the NAD synthetase family.</text>
</comment>
<dbReference type="HAMAP" id="MF_02090">
    <property type="entry name" value="NadE_glutamine_dep"/>
    <property type="match status" value="1"/>
</dbReference>
<dbReference type="EMBL" id="RCDA01000003">
    <property type="protein sequence ID" value="RLK48192.1"/>
    <property type="molecule type" value="Genomic_DNA"/>
</dbReference>
<evidence type="ECO:0000256" key="7">
    <source>
        <dbReference type="HAMAP-Rule" id="MF_02090"/>
    </source>
</evidence>
<comment type="caution">
    <text evidence="12">The sequence shown here is derived from an EMBL/GenBank/DDBJ whole genome shotgun (WGS) entry which is preliminary data.</text>
</comment>
<gene>
    <name evidence="7" type="primary">nadE</name>
    <name evidence="12" type="ORF">DFR31_2069</name>
</gene>
<dbReference type="PANTHER" id="PTHR23090">
    <property type="entry name" value="NH 3 /GLUTAMINE-DEPENDENT NAD + SYNTHETASE"/>
    <property type="match status" value="1"/>
</dbReference>
<feature type="active site" description="Nucleophile; for glutaminase activity" evidence="7">
    <location>
        <position position="147"/>
    </location>
</feature>
<accession>A0A498BY34</accession>